<keyword evidence="1" id="KW-0810">Translation regulation</keyword>
<evidence type="ECO:0000256" key="1">
    <source>
        <dbReference type="PROSITE-ProRule" id="PRU00855"/>
    </source>
</evidence>
<feature type="domain" description="Nanos-type" evidence="2">
    <location>
        <begin position="135"/>
        <end position="181"/>
    </location>
</feature>
<dbReference type="InterPro" id="IPR038129">
    <property type="entry name" value="Nanos_sf"/>
</dbReference>
<keyword evidence="1" id="KW-0863">Zinc-finger</keyword>
<keyword evidence="4" id="KW-1185">Reference proteome</keyword>
<dbReference type="GO" id="GO:0008270">
    <property type="term" value="F:zinc ion binding"/>
    <property type="evidence" value="ECO:0007669"/>
    <property type="project" value="UniProtKB-KW"/>
</dbReference>
<dbReference type="Gene3D" id="4.10.60.30">
    <property type="entry name" value="Nanos, RNA-binding domain"/>
    <property type="match status" value="1"/>
</dbReference>
<comment type="caution">
    <text evidence="3">The sequence shown here is derived from an EMBL/GenBank/DDBJ whole genome shotgun (WGS) entry which is preliminary data.</text>
</comment>
<dbReference type="PROSITE" id="PS51522">
    <property type="entry name" value="ZF_NANOS"/>
    <property type="match status" value="1"/>
</dbReference>
<dbReference type="AlphaFoldDB" id="A0AA36MD33"/>
<evidence type="ECO:0000259" key="2">
    <source>
        <dbReference type="PROSITE" id="PS51522"/>
    </source>
</evidence>
<name>A0AA36MD33_CYLNA</name>
<accession>A0AA36MD33</accession>
<dbReference type="GO" id="GO:0003723">
    <property type="term" value="F:RNA binding"/>
    <property type="evidence" value="ECO:0007669"/>
    <property type="project" value="UniProtKB-UniRule"/>
</dbReference>
<organism evidence="3 4">
    <name type="scientific">Cylicocyclus nassatus</name>
    <name type="common">Nematode worm</name>
    <dbReference type="NCBI Taxonomy" id="53992"/>
    <lineage>
        <taxon>Eukaryota</taxon>
        <taxon>Metazoa</taxon>
        <taxon>Ecdysozoa</taxon>
        <taxon>Nematoda</taxon>
        <taxon>Chromadorea</taxon>
        <taxon>Rhabditida</taxon>
        <taxon>Rhabditina</taxon>
        <taxon>Rhabditomorpha</taxon>
        <taxon>Strongyloidea</taxon>
        <taxon>Strongylidae</taxon>
        <taxon>Cylicocyclus</taxon>
    </lineage>
</organism>
<gene>
    <name evidence="3" type="ORF">CYNAS_LOCUS19819</name>
</gene>
<keyword evidence="1" id="KW-0479">Metal-binding</keyword>
<protein>
    <recommendedName>
        <fullName evidence="2">Nanos-type domain-containing protein</fullName>
    </recommendedName>
</protein>
<evidence type="ECO:0000313" key="3">
    <source>
        <dbReference type="EMBL" id="CAJ0607836.1"/>
    </source>
</evidence>
<sequence length="220" mass="24629">MVNSIAPFPSKTWAMSPSKFSAMDLYSDTIKQSKYHTDYSAVHALWNQPTDYRRKMPEPILKSPVNNAMPPYAATYGKLFSYSPNKQEKLYVPIVPVNNQTRNSAAEELKQPKATPIPIGMKSEHQSRTAVAGKECAYCKSVGKPAAGHAKTACPVLSSMKPCSLCGADGFDNHTETYCPSRKKITLELNQDYLLRLQRRQMQREAIRACMFFNANNNSP</sequence>
<proteinExistence type="inferred from homology"/>
<evidence type="ECO:0000313" key="4">
    <source>
        <dbReference type="Proteomes" id="UP001176961"/>
    </source>
</evidence>
<comment type="similarity">
    <text evidence="1">Belongs to the nanos family.</text>
</comment>
<reference evidence="3" key="1">
    <citation type="submission" date="2023-07" db="EMBL/GenBank/DDBJ databases">
        <authorList>
            <consortium name="CYATHOMIX"/>
        </authorList>
    </citation>
    <scope>NUCLEOTIDE SEQUENCE</scope>
    <source>
        <strain evidence="3">N/A</strain>
    </source>
</reference>
<dbReference type="GO" id="GO:0006417">
    <property type="term" value="P:regulation of translation"/>
    <property type="evidence" value="ECO:0007669"/>
    <property type="project" value="UniProtKB-UniRule"/>
</dbReference>
<dbReference type="InterPro" id="IPR024161">
    <property type="entry name" value="Znf_nanos-typ"/>
</dbReference>
<keyword evidence="1" id="KW-0862">Zinc</keyword>
<keyword evidence="1" id="KW-0694">RNA-binding</keyword>
<dbReference type="Proteomes" id="UP001176961">
    <property type="component" value="Unassembled WGS sequence"/>
</dbReference>
<dbReference type="EMBL" id="CATQJL010000316">
    <property type="protein sequence ID" value="CAJ0607836.1"/>
    <property type="molecule type" value="Genomic_DNA"/>
</dbReference>